<evidence type="ECO:0000256" key="1">
    <source>
        <dbReference type="SAM" id="Phobius"/>
    </source>
</evidence>
<accession>A0A6C0CHZ1</accession>
<keyword evidence="1" id="KW-1133">Transmembrane helix</keyword>
<feature type="transmembrane region" description="Helical" evidence="1">
    <location>
        <begin position="216"/>
        <end position="243"/>
    </location>
</feature>
<reference evidence="2" key="1">
    <citation type="journal article" date="2020" name="Nature">
        <title>Giant virus diversity and host interactions through global metagenomics.</title>
        <authorList>
            <person name="Schulz F."/>
            <person name="Roux S."/>
            <person name="Paez-Espino D."/>
            <person name="Jungbluth S."/>
            <person name="Walsh D.A."/>
            <person name="Denef V.J."/>
            <person name="McMahon K.D."/>
            <person name="Konstantinidis K.T."/>
            <person name="Eloe-Fadrosh E.A."/>
            <person name="Kyrpides N.C."/>
            <person name="Woyke T."/>
        </authorList>
    </citation>
    <scope>NUCLEOTIDE SEQUENCE</scope>
    <source>
        <strain evidence="2">GVMAG-M-3300021120-1</strain>
    </source>
</reference>
<keyword evidence="1" id="KW-0812">Transmembrane</keyword>
<protein>
    <submittedName>
        <fullName evidence="2">Uncharacterized protein</fullName>
    </submittedName>
</protein>
<name>A0A6C0CHZ1_9ZZZZ</name>
<keyword evidence="1" id="KW-0472">Membrane</keyword>
<feature type="transmembrane region" description="Helical" evidence="1">
    <location>
        <begin position="185"/>
        <end position="204"/>
    </location>
</feature>
<dbReference type="AlphaFoldDB" id="A0A6C0CHZ1"/>
<sequence length="245" mass="26335">MATGLLIQSATYGSGNNTVDVKNEVTSQIYDGKIAVVVSPAALGVTDPAPGQIKTLTVSYSINGGSKNTVSVNDDETLNIDAPPARIASGLKIVKAQYGYDGNFTDVTSAVRTYVDNGSINMKVSPTTVGIPDPNPNKQKVLKVDLKINDEPSSQTIEDGKYFQLSAPSVNTIARSNPGASAFEFVWLFVSRIFTTVFLTFWIASSRVAYNAGGILYLVPTVCTFGWFPVLVLPFWSFAYHLIFG</sequence>
<dbReference type="EMBL" id="MN739416">
    <property type="protein sequence ID" value="QHT03767.1"/>
    <property type="molecule type" value="Genomic_DNA"/>
</dbReference>
<organism evidence="2">
    <name type="scientific">viral metagenome</name>
    <dbReference type="NCBI Taxonomy" id="1070528"/>
    <lineage>
        <taxon>unclassified sequences</taxon>
        <taxon>metagenomes</taxon>
        <taxon>organismal metagenomes</taxon>
    </lineage>
</organism>
<evidence type="ECO:0000313" key="2">
    <source>
        <dbReference type="EMBL" id="QHT03767.1"/>
    </source>
</evidence>
<proteinExistence type="predicted"/>